<dbReference type="PRINTS" id="PR00093">
    <property type="entry name" value="URICASE"/>
</dbReference>
<feature type="active site" description="Charge relay system" evidence="8">
    <location>
        <position position="63"/>
    </location>
</feature>
<evidence type="ECO:0000256" key="2">
    <source>
        <dbReference type="ARBA" id="ARBA00004831"/>
    </source>
</evidence>
<evidence type="ECO:0000256" key="3">
    <source>
        <dbReference type="ARBA" id="ARBA00009760"/>
    </source>
</evidence>
<evidence type="ECO:0000256" key="8">
    <source>
        <dbReference type="PIRSR" id="PIRSR000241-1"/>
    </source>
</evidence>
<evidence type="ECO:0000256" key="4">
    <source>
        <dbReference type="ARBA" id="ARBA00022631"/>
    </source>
</evidence>
<comment type="function">
    <text evidence="7 10">Catalyzes the oxidation of uric acid to 5-hydroxyisourate, which is further processed to form (S)-allantoin.</text>
</comment>
<keyword evidence="5 7" id="KW-0560">Oxidoreductase</keyword>
<dbReference type="GO" id="GO:0006145">
    <property type="term" value="P:purine nucleobase catabolic process"/>
    <property type="evidence" value="ECO:0007669"/>
    <property type="project" value="TreeGrafter"/>
</dbReference>
<dbReference type="GO" id="GO:0005777">
    <property type="term" value="C:peroxisome"/>
    <property type="evidence" value="ECO:0007669"/>
    <property type="project" value="UniProtKB-SubCell"/>
</dbReference>
<evidence type="ECO:0000256" key="5">
    <source>
        <dbReference type="ARBA" id="ARBA00023002"/>
    </source>
</evidence>
<feature type="binding site" evidence="9">
    <location>
        <position position="237"/>
    </location>
    <ligand>
        <name>urate</name>
        <dbReference type="ChEBI" id="CHEBI:17775"/>
    </ligand>
</feature>
<keyword evidence="4 7" id="KW-0659">Purine metabolism</keyword>
<feature type="binding site" evidence="9">
    <location>
        <position position="238"/>
    </location>
    <ligand>
        <name>urate</name>
        <dbReference type="ChEBI" id="CHEBI:17775"/>
    </ligand>
</feature>
<dbReference type="NCBIfam" id="TIGR03383">
    <property type="entry name" value="urate_oxi"/>
    <property type="match status" value="1"/>
</dbReference>
<feature type="binding site" evidence="9">
    <location>
        <position position="264"/>
    </location>
    <ligand>
        <name>urate</name>
        <dbReference type="ChEBI" id="CHEBI:17775"/>
    </ligand>
</feature>
<comment type="catalytic activity">
    <reaction evidence="7 10">
        <text>urate + O2 + H2O = 5-hydroxyisourate + H2O2</text>
        <dbReference type="Rhea" id="RHEA:21368"/>
        <dbReference type="ChEBI" id="CHEBI:15377"/>
        <dbReference type="ChEBI" id="CHEBI:15379"/>
        <dbReference type="ChEBI" id="CHEBI:16240"/>
        <dbReference type="ChEBI" id="CHEBI:17775"/>
        <dbReference type="ChEBI" id="CHEBI:18072"/>
        <dbReference type="EC" id="1.7.3.3"/>
    </reaction>
</comment>
<feature type="binding site" evidence="9">
    <location>
        <position position="63"/>
    </location>
    <ligand>
        <name>urate</name>
        <dbReference type="ChEBI" id="CHEBI:17775"/>
    </ligand>
</feature>
<feature type="binding site" evidence="9">
    <location>
        <position position="182"/>
    </location>
    <ligand>
        <name>5-hydroxyisourate</name>
        <dbReference type="ChEBI" id="CHEBI:18072"/>
    </ligand>
</feature>
<evidence type="ECO:0000256" key="9">
    <source>
        <dbReference type="PIRSR" id="PIRSR000241-2"/>
    </source>
</evidence>
<name>A0A286SF25_9BORA</name>
<feature type="binding site" evidence="9">
    <location>
        <position position="182"/>
    </location>
    <ligand>
        <name>urate</name>
        <dbReference type="ChEBI" id="CHEBI:17775"/>
    </ligand>
</feature>
<dbReference type="InterPro" id="IPR019842">
    <property type="entry name" value="Uricase_CS"/>
</dbReference>
<keyword evidence="6 7" id="KW-0576">Peroxisome</keyword>
<feature type="binding site" evidence="9">
    <location>
        <position position="64"/>
    </location>
    <ligand>
        <name>urate</name>
        <dbReference type="ChEBI" id="CHEBI:17775"/>
    </ligand>
</feature>
<dbReference type="Pfam" id="PF01014">
    <property type="entry name" value="Uricase"/>
    <property type="match status" value="2"/>
</dbReference>
<evidence type="ECO:0000256" key="6">
    <source>
        <dbReference type="ARBA" id="ARBA00023140"/>
    </source>
</evidence>
<dbReference type="EC" id="1.7.3.3" evidence="7 10"/>
<sequence length="309" mass="34911">MAETINGGLKFEQRHGKSRVRVGRVWKLPNGSHFFAEWKVNVSLLSDCVASYLHQDNSDIVATDTIKNTVYVKAKECSEQVTVEDFAIKLAQHFTSFYQQVTTAIVNIVEKPWERVSVNGQPHKHGFKLGSEKHTTEVIFSKLGTLQVNSGIEGLALLKTTQSGFEGFIRDKYTILPETRERMLATEVTISWKYNYNSVSSLPVKPLYFSERYMDVKKALVDTFFGSPNEGVYSPSVQRTLYLMGKAVLGRFPDISSVHLKMPNIHFLPVNLSSKDNPEIVKFADDVYLPTDEPHGSIEARLSRVQSKM</sequence>
<dbReference type="CDD" id="cd00445">
    <property type="entry name" value="Uricase"/>
    <property type="match status" value="1"/>
</dbReference>
<feature type="binding site" evidence="9">
    <location>
        <position position="238"/>
    </location>
    <ligand>
        <name>5-hydroxyisourate</name>
        <dbReference type="ChEBI" id="CHEBI:18072"/>
    </ligand>
</feature>
<feature type="binding site" evidence="9">
    <location>
        <position position="63"/>
    </location>
    <ligand>
        <name>5-hydroxyisourate</name>
        <dbReference type="ChEBI" id="CHEBI:18072"/>
    </ligand>
</feature>
<evidence type="ECO:0000313" key="11">
    <source>
        <dbReference type="EMBL" id="ASZ84473.1"/>
    </source>
</evidence>
<feature type="binding site" evidence="9">
    <location>
        <position position="165"/>
    </location>
    <ligand>
        <name>5-hydroxyisourate</name>
        <dbReference type="ChEBI" id="CHEBI:18072"/>
    </ligand>
</feature>
<dbReference type="PANTHER" id="PTHR42874:SF1">
    <property type="entry name" value="URICASE"/>
    <property type="match status" value="1"/>
</dbReference>
<dbReference type="InterPro" id="IPR002042">
    <property type="entry name" value="Uricase"/>
</dbReference>
<gene>
    <name evidence="11" type="primary">URI</name>
</gene>
<dbReference type="GO" id="GO:0019628">
    <property type="term" value="P:urate catabolic process"/>
    <property type="evidence" value="ECO:0007669"/>
    <property type="project" value="UniProtKB-UniPathway"/>
</dbReference>
<feature type="binding site" evidence="9">
    <location>
        <position position="264"/>
    </location>
    <ligand>
        <name>O2</name>
        <dbReference type="ChEBI" id="CHEBI:15379"/>
    </ligand>
</feature>
<dbReference type="PIRSF" id="PIRSF000241">
    <property type="entry name" value="Urate_oxidase"/>
    <property type="match status" value="1"/>
</dbReference>
<dbReference type="UniPathway" id="UPA00394">
    <property type="reaction ID" value="UER00650"/>
</dbReference>
<dbReference type="FunFam" id="3.10.270.10:FF:000001">
    <property type="entry name" value="Uricase"/>
    <property type="match status" value="1"/>
</dbReference>
<proteinExistence type="evidence at transcript level"/>
<dbReference type="AlphaFoldDB" id="A0A286SF25"/>
<feature type="binding site" evidence="9">
    <location>
        <position position="64"/>
    </location>
    <ligand>
        <name>5-hydroxyisourate</name>
        <dbReference type="ChEBI" id="CHEBI:18072"/>
    </ligand>
</feature>
<comment type="subcellular location">
    <subcellularLocation>
        <location evidence="1 7">Peroxisome</location>
    </subcellularLocation>
</comment>
<feature type="active site" description="Charge relay system" evidence="8">
    <location>
        <position position="266"/>
    </location>
</feature>
<feature type="binding site" evidence="9">
    <location>
        <position position="165"/>
    </location>
    <ligand>
        <name>urate</name>
        <dbReference type="ChEBI" id="CHEBI:17775"/>
    </ligand>
</feature>
<feature type="binding site" evidence="9">
    <location>
        <position position="237"/>
    </location>
    <ligand>
        <name>5-hydroxyisourate</name>
        <dbReference type="ChEBI" id="CHEBI:18072"/>
    </ligand>
</feature>
<dbReference type="GO" id="GO:0004846">
    <property type="term" value="F:urate oxidase activity"/>
    <property type="evidence" value="ECO:0007669"/>
    <property type="project" value="UniProtKB-EC"/>
</dbReference>
<comment type="pathway">
    <text evidence="2 7">Purine metabolism; urate degradation; (S)-allantoin from urate: step 1/3.</text>
</comment>
<feature type="binding site" evidence="9">
    <location>
        <position position="63"/>
    </location>
    <ligand>
        <name>O2</name>
        <dbReference type="ChEBI" id="CHEBI:15379"/>
    </ligand>
</feature>
<evidence type="ECO:0000256" key="10">
    <source>
        <dbReference type="RuleBase" id="RU004455"/>
    </source>
</evidence>
<dbReference type="PROSITE" id="PS00366">
    <property type="entry name" value="URICASE"/>
    <property type="match status" value="1"/>
</dbReference>
<dbReference type="Gene3D" id="3.10.270.10">
    <property type="entry name" value="Urate Oxidase"/>
    <property type="match status" value="1"/>
</dbReference>
<protein>
    <recommendedName>
        <fullName evidence="7 10">Uricase</fullName>
        <ecNumber evidence="7 10">1.7.3.3</ecNumber>
    </recommendedName>
    <alternativeName>
        <fullName evidence="7">Urate oxidase</fullName>
    </alternativeName>
</protein>
<evidence type="ECO:0000256" key="1">
    <source>
        <dbReference type="ARBA" id="ARBA00004275"/>
    </source>
</evidence>
<organism evidence="11">
    <name type="scientific">Buglossoides arvensis</name>
    <name type="common">corn gromwell</name>
    <dbReference type="NCBI Taxonomy" id="181181"/>
    <lineage>
        <taxon>Eukaryota</taxon>
        <taxon>Viridiplantae</taxon>
        <taxon>Streptophyta</taxon>
        <taxon>Embryophyta</taxon>
        <taxon>Tracheophyta</taxon>
        <taxon>Spermatophyta</taxon>
        <taxon>Magnoliopsida</taxon>
        <taxon>eudicotyledons</taxon>
        <taxon>Gunneridae</taxon>
        <taxon>Pentapetalae</taxon>
        <taxon>asterids</taxon>
        <taxon>lamiids</taxon>
        <taxon>Boraginales</taxon>
        <taxon>Boraginaceae</taxon>
        <taxon>Boraginoideae</taxon>
        <taxon>Lithospermeae</taxon>
        <taxon>Buglossoides</taxon>
    </lineage>
</organism>
<feature type="binding site" evidence="9">
    <location>
        <position position="264"/>
    </location>
    <ligand>
        <name>5-hydroxyisourate</name>
        <dbReference type="ChEBI" id="CHEBI:18072"/>
    </ligand>
</feature>
<dbReference type="EMBL" id="MF537394">
    <property type="protein sequence ID" value="ASZ84473.1"/>
    <property type="molecule type" value="mRNA"/>
</dbReference>
<accession>A0A286SF25</accession>
<feature type="active site" description="Charge relay system" evidence="8">
    <location>
        <position position="17"/>
    </location>
</feature>
<comment type="similarity">
    <text evidence="3 7 10">Belongs to the uricase family.</text>
</comment>
<evidence type="ECO:0000256" key="7">
    <source>
        <dbReference type="PIRNR" id="PIRNR000241"/>
    </source>
</evidence>
<dbReference type="PANTHER" id="PTHR42874">
    <property type="entry name" value="URICASE"/>
    <property type="match status" value="1"/>
</dbReference>
<reference evidence="11" key="1">
    <citation type="journal article" date="2017" name="Sci. Rep.">
        <title>Unravelling a stearidonic acid-rich triacylglycerol biosynthetic pathway in the developing seeds of Buglossoides arvensis: A transcriptomic landscape.</title>
        <authorList>
            <person name="Sreedhar R.V."/>
            <person name="Prasad P."/>
            <person name="Reddy L.P.A."/>
            <person name="Rajasekharan R."/>
            <person name="Srinivasan M."/>
        </authorList>
    </citation>
    <scope>NUCLEOTIDE SEQUENCE</scope>
</reference>
<dbReference type="SUPFAM" id="SSF55620">
    <property type="entry name" value="Tetrahydrobiopterin biosynthesis enzymes-like"/>
    <property type="match status" value="2"/>
</dbReference>